<dbReference type="KEGG" id="hor:Hore_04520"/>
<dbReference type="AlphaFoldDB" id="B8D1Y3"/>
<dbReference type="Proteomes" id="UP000000719">
    <property type="component" value="Chromosome"/>
</dbReference>
<dbReference type="EMBL" id="CP001098">
    <property type="protein sequence ID" value="ACL69210.1"/>
    <property type="molecule type" value="Genomic_DNA"/>
</dbReference>
<dbReference type="Pfam" id="PF00005">
    <property type="entry name" value="ABC_tran"/>
    <property type="match status" value="1"/>
</dbReference>
<dbReference type="STRING" id="373903.Hore_04520"/>
<feature type="domain" description="ABC transporter" evidence="4">
    <location>
        <begin position="5"/>
        <end position="232"/>
    </location>
</feature>
<dbReference type="GO" id="GO:0005524">
    <property type="term" value="F:ATP binding"/>
    <property type="evidence" value="ECO:0007669"/>
    <property type="project" value="UniProtKB-KW"/>
</dbReference>
<sequence length="297" mass="34109">MMSNWILNGVTKKFEDTTAINNISLEIEENKIYGLIGRNGAGKTTLLKLLANQLQPTEGIIQKGNVSIRGNDELTRSICLARDSINIKGVAAFTVDKILKFASYIYPNWDNDYCEELINKFDLNPDKKYIKLSKGMHTVVGIVIGLASRASLTMFDEPYIGLDPVFRELFYELLIADYEQYKRTIIISSHLINEFENLFERVLIIDRGRVLLNEELEEIRKKARLISGEKSVVEEILKGKNILYKQVIGKLANYTVLDDFTEKELYEYKNRNIKWSSLDLQRLFVNLSKGGHISEQQ</sequence>
<dbReference type="SMART" id="SM00382">
    <property type="entry name" value="AAA"/>
    <property type="match status" value="1"/>
</dbReference>
<keyword evidence="1" id="KW-0813">Transport</keyword>
<dbReference type="InterPro" id="IPR003593">
    <property type="entry name" value="AAA+_ATPase"/>
</dbReference>
<dbReference type="HOGENOM" id="CLU_000604_1_2_9"/>
<keyword evidence="3" id="KW-0067">ATP-binding</keyword>
<reference evidence="5 6" key="1">
    <citation type="journal article" date="2009" name="PLoS ONE">
        <title>Genome analysis of the anaerobic thermohalophilic bacterium Halothermothrix orenii.</title>
        <authorList>
            <person name="Mavromatis K."/>
            <person name="Ivanova N."/>
            <person name="Anderson I."/>
            <person name="Lykidis A."/>
            <person name="Hooper S.D."/>
            <person name="Sun H."/>
            <person name="Kunin V."/>
            <person name="Lapidus A."/>
            <person name="Hugenholtz P."/>
            <person name="Patel B."/>
            <person name="Kyrpides N.C."/>
        </authorList>
    </citation>
    <scope>NUCLEOTIDE SEQUENCE [LARGE SCALE GENOMIC DNA]</scope>
    <source>
        <strain evidence="6">H 168 / OCM 544 / DSM 9562</strain>
    </source>
</reference>
<evidence type="ECO:0000256" key="2">
    <source>
        <dbReference type="ARBA" id="ARBA00022741"/>
    </source>
</evidence>
<name>B8D1Y3_HALOH</name>
<accession>B8D1Y3</accession>
<dbReference type="SUPFAM" id="SSF52540">
    <property type="entry name" value="P-loop containing nucleoside triphosphate hydrolases"/>
    <property type="match status" value="1"/>
</dbReference>
<proteinExistence type="predicted"/>
<evidence type="ECO:0000256" key="3">
    <source>
        <dbReference type="ARBA" id="ARBA00022840"/>
    </source>
</evidence>
<evidence type="ECO:0000259" key="4">
    <source>
        <dbReference type="PROSITE" id="PS50893"/>
    </source>
</evidence>
<dbReference type="PANTHER" id="PTHR42939">
    <property type="entry name" value="ABC TRANSPORTER ATP-BINDING PROTEIN ALBC-RELATED"/>
    <property type="match status" value="1"/>
</dbReference>
<evidence type="ECO:0000313" key="6">
    <source>
        <dbReference type="Proteomes" id="UP000000719"/>
    </source>
</evidence>
<dbReference type="InterPro" id="IPR003439">
    <property type="entry name" value="ABC_transporter-like_ATP-bd"/>
</dbReference>
<dbReference type="eggNOG" id="COG1131">
    <property type="taxonomic scope" value="Bacteria"/>
</dbReference>
<dbReference type="OrthoDB" id="9804819at2"/>
<dbReference type="PROSITE" id="PS50893">
    <property type="entry name" value="ABC_TRANSPORTER_2"/>
    <property type="match status" value="1"/>
</dbReference>
<evidence type="ECO:0000256" key="1">
    <source>
        <dbReference type="ARBA" id="ARBA00022448"/>
    </source>
</evidence>
<dbReference type="InterPro" id="IPR027417">
    <property type="entry name" value="P-loop_NTPase"/>
</dbReference>
<gene>
    <name evidence="5" type="ordered locus">Hore_04520</name>
</gene>
<dbReference type="RefSeq" id="WP_012635398.1">
    <property type="nucleotide sequence ID" value="NC_011899.1"/>
</dbReference>
<keyword evidence="6" id="KW-1185">Reference proteome</keyword>
<dbReference type="Gene3D" id="3.40.50.300">
    <property type="entry name" value="P-loop containing nucleotide triphosphate hydrolases"/>
    <property type="match status" value="1"/>
</dbReference>
<organism evidence="5 6">
    <name type="scientific">Halothermothrix orenii (strain H 168 / OCM 544 / DSM 9562)</name>
    <dbReference type="NCBI Taxonomy" id="373903"/>
    <lineage>
        <taxon>Bacteria</taxon>
        <taxon>Bacillati</taxon>
        <taxon>Bacillota</taxon>
        <taxon>Clostridia</taxon>
        <taxon>Halanaerobiales</taxon>
        <taxon>Halothermotrichaceae</taxon>
        <taxon>Halothermothrix</taxon>
    </lineage>
</organism>
<evidence type="ECO:0000313" key="5">
    <source>
        <dbReference type="EMBL" id="ACL69210.1"/>
    </source>
</evidence>
<dbReference type="InterPro" id="IPR051782">
    <property type="entry name" value="ABC_Transporter_VariousFunc"/>
</dbReference>
<dbReference type="CDD" id="cd03230">
    <property type="entry name" value="ABC_DR_subfamily_A"/>
    <property type="match status" value="1"/>
</dbReference>
<protein>
    <submittedName>
        <fullName evidence="5">ABC transporter related</fullName>
    </submittedName>
</protein>
<dbReference type="GO" id="GO:0016887">
    <property type="term" value="F:ATP hydrolysis activity"/>
    <property type="evidence" value="ECO:0007669"/>
    <property type="project" value="InterPro"/>
</dbReference>
<dbReference type="PANTHER" id="PTHR42939:SF1">
    <property type="entry name" value="ABC TRANSPORTER ATP-BINDING PROTEIN ALBC-RELATED"/>
    <property type="match status" value="1"/>
</dbReference>
<keyword evidence="2" id="KW-0547">Nucleotide-binding</keyword>